<evidence type="ECO:0000256" key="1">
    <source>
        <dbReference type="ARBA" id="ARBA00009580"/>
    </source>
</evidence>
<dbReference type="PANTHER" id="PTHR31126">
    <property type="entry name" value="TYROSINE-PROTEIN PHOSPHATASE"/>
    <property type="match status" value="1"/>
</dbReference>
<proteinExistence type="inferred from homology"/>
<accession>B0KRW4</accession>
<gene>
    <name evidence="3" type="ordered locus">PputGB1_3997</name>
</gene>
<dbReference type="HOGENOM" id="CLU_057546_3_0_6"/>
<dbReference type="eggNOG" id="COG2365">
    <property type="taxonomic scope" value="Bacteria"/>
</dbReference>
<evidence type="ECO:0000313" key="3">
    <source>
        <dbReference type="EMBL" id="ABY99887.1"/>
    </source>
</evidence>
<dbReference type="Proteomes" id="UP000002157">
    <property type="component" value="Chromosome"/>
</dbReference>
<dbReference type="SUPFAM" id="SSF52799">
    <property type="entry name" value="(Phosphotyrosine protein) phosphatases II"/>
    <property type="match status" value="1"/>
</dbReference>
<dbReference type="Gene3D" id="3.90.190.10">
    <property type="entry name" value="Protein tyrosine phosphatase superfamily"/>
    <property type="match status" value="1"/>
</dbReference>
<evidence type="ECO:0000259" key="2">
    <source>
        <dbReference type="PROSITE" id="PS50056"/>
    </source>
</evidence>
<dbReference type="KEGG" id="ppg:PputGB1_3997"/>
<dbReference type="Pfam" id="PF13350">
    <property type="entry name" value="Y_phosphatase3"/>
    <property type="match status" value="1"/>
</dbReference>
<dbReference type="InterPro" id="IPR000387">
    <property type="entry name" value="Tyr_Pase_dom"/>
</dbReference>
<dbReference type="InterPro" id="IPR026893">
    <property type="entry name" value="Tyr/Ser_Pase_IphP-type"/>
</dbReference>
<dbReference type="EMBL" id="CP000926">
    <property type="protein sequence ID" value="ABY99887.1"/>
    <property type="molecule type" value="Genomic_DNA"/>
</dbReference>
<dbReference type="InterPro" id="IPR029021">
    <property type="entry name" value="Prot-tyrosine_phosphatase-like"/>
</dbReference>
<feature type="domain" description="Tyrosine specific protein phosphatases" evidence="2">
    <location>
        <begin position="152"/>
        <end position="188"/>
    </location>
</feature>
<evidence type="ECO:0000313" key="4">
    <source>
        <dbReference type="Proteomes" id="UP000002157"/>
    </source>
</evidence>
<organism evidence="3 4">
    <name type="scientific">Pseudomonas putida (strain GB-1)</name>
    <dbReference type="NCBI Taxonomy" id="76869"/>
    <lineage>
        <taxon>Bacteria</taxon>
        <taxon>Pseudomonadati</taxon>
        <taxon>Pseudomonadota</taxon>
        <taxon>Gammaproteobacteria</taxon>
        <taxon>Pseudomonadales</taxon>
        <taxon>Pseudomonadaceae</taxon>
        <taxon>Pseudomonas</taxon>
    </lineage>
</organism>
<dbReference type="AlphaFoldDB" id="B0KRW4"/>
<dbReference type="GO" id="GO:0004721">
    <property type="term" value="F:phosphoprotein phosphatase activity"/>
    <property type="evidence" value="ECO:0007669"/>
    <property type="project" value="InterPro"/>
</dbReference>
<protein>
    <submittedName>
        <fullName evidence="3">Protein tyrosine/serine phosphatase</fullName>
    </submittedName>
</protein>
<comment type="similarity">
    <text evidence="1">Belongs to the protein-tyrosine phosphatase family.</text>
</comment>
<reference evidence="3 4" key="1">
    <citation type="submission" date="2008-01" db="EMBL/GenBank/DDBJ databases">
        <title>Complete sequence of Pseudomonas putida GB-1.</title>
        <authorList>
            <consortium name="US DOE Joint Genome Institute"/>
            <person name="Copeland A."/>
            <person name="Lucas S."/>
            <person name="Lapidus A."/>
            <person name="Barry K."/>
            <person name="Glavina del Rio T."/>
            <person name="Dalin E."/>
            <person name="Tice H."/>
            <person name="Pitluck S."/>
            <person name="Bruce D."/>
            <person name="Goodwin L."/>
            <person name="Chertkov O."/>
            <person name="Brettin T."/>
            <person name="Detter J.C."/>
            <person name="Han C."/>
            <person name="Kuske C.R."/>
            <person name="Schmutz J."/>
            <person name="Larimer F."/>
            <person name="Land M."/>
            <person name="Hauser L."/>
            <person name="Kyrpides N."/>
            <person name="Kim E."/>
            <person name="McCarthy J.K."/>
            <person name="Richardson P."/>
        </authorList>
    </citation>
    <scope>NUCLEOTIDE SEQUENCE [LARGE SCALE GENOMIC DNA]</scope>
    <source>
        <strain evidence="3 4">GB-1</strain>
    </source>
</reference>
<dbReference type="PROSITE" id="PS50056">
    <property type="entry name" value="TYR_PHOSPHATASE_2"/>
    <property type="match status" value="1"/>
</dbReference>
<name>B0KRW4_PSEPG</name>
<dbReference type="PROSITE" id="PS00383">
    <property type="entry name" value="TYR_PHOSPHATASE_1"/>
    <property type="match status" value="1"/>
</dbReference>
<dbReference type="PANTHER" id="PTHR31126:SF1">
    <property type="entry name" value="TYROSINE SPECIFIC PROTEIN PHOSPHATASES DOMAIN-CONTAINING PROTEIN"/>
    <property type="match status" value="1"/>
</dbReference>
<dbReference type="InterPro" id="IPR016130">
    <property type="entry name" value="Tyr_Pase_AS"/>
</dbReference>
<sequence length="277" mass="30377">MLLSSYSSELKTALGASQKACASPGITRLDTPRLPSMDNFRDVAGTVTAYSTCYGTLRSNAFYRSNAVIPSAADMLVLEQLGIRAIFDLRADQEIEAEPDVLPTGATYRQFNVLRERFERFDRNALRLESAEQTAAFMQDLNRDFVLSAAIREVLNEVLTTMAETQGPVLFHCSAGKDRTGWVSALLLSIAGADEATLRHDYLATNTYTAQRVNAALAAMPEATRAIYTPVMGVDARYLNAALEQVAIAYGDMDNYLHNGLNLSRQTSSDLRSKLLA</sequence>